<reference evidence="2 3" key="1">
    <citation type="submission" date="2023-05" db="EMBL/GenBank/DDBJ databases">
        <title>B98-5 Cell Line De Novo Hybrid Assembly: An Optical Mapping Approach.</title>
        <authorList>
            <person name="Kananen K."/>
            <person name="Auerbach J.A."/>
            <person name="Kautto E."/>
            <person name="Blachly J.S."/>
        </authorList>
    </citation>
    <scope>NUCLEOTIDE SEQUENCE [LARGE SCALE GENOMIC DNA]</scope>
    <source>
        <strain evidence="2">B95-8</strain>
        <tissue evidence="2">Cell line</tissue>
    </source>
</reference>
<organism evidence="2 3">
    <name type="scientific">Saguinus oedipus</name>
    <name type="common">Cotton-top tamarin</name>
    <name type="synonym">Oedipomidas oedipus</name>
    <dbReference type="NCBI Taxonomy" id="9490"/>
    <lineage>
        <taxon>Eukaryota</taxon>
        <taxon>Metazoa</taxon>
        <taxon>Chordata</taxon>
        <taxon>Craniata</taxon>
        <taxon>Vertebrata</taxon>
        <taxon>Euteleostomi</taxon>
        <taxon>Mammalia</taxon>
        <taxon>Eutheria</taxon>
        <taxon>Euarchontoglires</taxon>
        <taxon>Primates</taxon>
        <taxon>Haplorrhini</taxon>
        <taxon>Platyrrhini</taxon>
        <taxon>Cebidae</taxon>
        <taxon>Callitrichinae</taxon>
        <taxon>Saguinus</taxon>
    </lineage>
</organism>
<feature type="non-terminal residue" evidence="2">
    <location>
        <position position="1"/>
    </location>
</feature>
<accession>A0ABQ9UMG2</accession>
<feature type="non-terminal residue" evidence="2">
    <location>
        <position position="55"/>
    </location>
</feature>
<name>A0ABQ9UMG2_SAGOE</name>
<comment type="caution">
    <text evidence="2">The sequence shown here is derived from an EMBL/GenBank/DDBJ whole genome shotgun (WGS) entry which is preliminary data.</text>
</comment>
<evidence type="ECO:0000313" key="2">
    <source>
        <dbReference type="EMBL" id="KAK2097995.1"/>
    </source>
</evidence>
<gene>
    <name evidence="2" type="primary">ARID3B_4</name>
    <name evidence="2" type="ORF">P7K49_023446</name>
</gene>
<keyword evidence="3" id="KW-1185">Reference proteome</keyword>
<dbReference type="Proteomes" id="UP001266305">
    <property type="component" value="Unassembled WGS sequence"/>
</dbReference>
<feature type="region of interest" description="Disordered" evidence="1">
    <location>
        <begin position="1"/>
        <end position="55"/>
    </location>
</feature>
<dbReference type="EMBL" id="JASSZA010000011">
    <property type="protein sequence ID" value="KAK2097995.1"/>
    <property type="molecule type" value="Genomic_DNA"/>
</dbReference>
<proteinExistence type="predicted"/>
<evidence type="ECO:0000313" key="3">
    <source>
        <dbReference type="Proteomes" id="UP001266305"/>
    </source>
</evidence>
<sequence length="55" mass="5960">VPATASAAQDFEWGNVNSEPEEEEGGLEDEDGDDEVSGVAEKETKAASKYFHMQQ</sequence>
<evidence type="ECO:0000256" key="1">
    <source>
        <dbReference type="SAM" id="MobiDB-lite"/>
    </source>
</evidence>
<protein>
    <submittedName>
        <fullName evidence="2">AT-rich interactive domain-containing protein 3B</fullName>
    </submittedName>
</protein>
<feature type="compositionally biased region" description="Acidic residues" evidence="1">
    <location>
        <begin position="19"/>
        <end position="36"/>
    </location>
</feature>